<dbReference type="GO" id="GO:0071230">
    <property type="term" value="P:cellular response to amino acid stimulus"/>
    <property type="evidence" value="ECO:0007669"/>
    <property type="project" value="InterPro"/>
</dbReference>
<comment type="subcellular location">
    <subcellularLocation>
        <location evidence="1">Endomembrane system</location>
    </subcellularLocation>
</comment>
<dbReference type="Pfam" id="PF15454">
    <property type="entry name" value="LAMTOR"/>
    <property type="match status" value="1"/>
</dbReference>
<keyword evidence="4" id="KW-0564">Palmitate</keyword>
<dbReference type="EMBL" id="LT635766">
    <property type="protein sequence ID" value="SGZ53590.1"/>
    <property type="molecule type" value="Genomic_DNA"/>
</dbReference>
<sequence length="154" mass="16787">MGACLSCLGHDETDANERTSLLGGAKIYSDEDLHEEAWKQQQRQNELNTIVNDLNDHLIDVSAFLSNTSSGVVNTLSHPGSLYLLPRLHDGDDADTVAQSPSVGPAGLDVADRQYPHLLSVDEKLEILKAVKSLDAEDQKYDVVQPSGPLYVVF</sequence>
<evidence type="ECO:0000256" key="4">
    <source>
        <dbReference type="ARBA" id="ARBA00023139"/>
    </source>
</evidence>
<dbReference type="Proteomes" id="UP000182259">
    <property type="component" value="Chromosome III"/>
</dbReference>
<dbReference type="InterPro" id="IPR028209">
    <property type="entry name" value="LAMTOR1/MEH1"/>
</dbReference>
<dbReference type="OrthoDB" id="3995860at2759"/>
<keyword evidence="9" id="KW-1185">Reference proteome</keyword>
<dbReference type="GO" id="GO:0001919">
    <property type="term" value="P:regulation of receptor recycling"/>
    <property type="evidence" value="ECO:0007669"/>
    <property type="project" value="InterPro"/>
</dbReference>
<keyword evidence="5" id="KW-0449">Lipoprotein</keyword>
<keyword evidence="2" id="KW-0519">Myristate</keyword>
<evidence type="ECO:0000256" key="3">
    <source>
        <dbReference type="ARBA" id="ARBA00023136"/>
    </source>
</evidence>
<evidence type="ECO:0000313" key="7">
    <source>
        <dbReference type="EMBL" id="SGZ53819.1"/>
    </source>
</evidence>
<dbReference type="SMART" id="SM01262">
    <property type="entry name" value="LAMTOR"/>
    <property type="match status" value="1"/>
</dbReference>
<gene>
    <name evidence="6" type="ORF">SAMEA4029009_CIC11G00000004096</name>
    <name evidence="7" type="ORF">SAMEA4029010_CIC11G00000003219</name>
</gene>
<dbReference type="GO" id="GO:0032008">
    <property type="term" value="P:positive regulation of TOR signaling"/>
    <property type="evidence" value="ECO:0007669"/>
    <property type="project" value="InterPro"/>
</dbReference>
<protein>
    <submittedName>
        <fullName evidence="7">CIC11C00000003219</fullName>
    </submittedName>
    <submittedName>
        <fullName evidence="6">CIC11C00000004096</fullName>
    </submittedName>
</protein>
<evidence type="ECO:0000313" key="6">
    <source>
        <dbReference type="EMBL" id="SGZ53590.1"/>
    </source>
</evidence>
<evidence type="ECO:0000313" key="8">
    <source>
        <dbReference type="Proteomes" id="UP000182259"/>
    </source>
</evidence>
<accession>A0A1L0DMF8</accession>
<dbReference type="GO" id="GO:0016197">
    <property type="term" value="P:endosomal transport"/>
    <property type="evidence" value="ECO:0007669"/>
    <property type="project" value="InterPro"/>
</dbReference>
<evidence type="ECO:0000256" key="1">
    <source>
        <dbReference type="ARBA" id="ARBA00004308"/>
    </source>
</evidence>
<dbReference type="GO" id="GO:0031902">
    <property type="term" value="C:late endosome membrane"/>
    <property type="evidence" value="ECO:0007669"/>
    <property type="project" value="InterPro"/>
</dbReference>
<dbReference type="GO" id="GO:0071986">
    <property type="term" value="C:Ragulator complex"/>
    <property type="evidence" value="ECO:0007669"/>
    <property type="project" value="InterPro"/>
</dbReference>
<name>A0A1L0DMF8_9ASCO</name>
<dbReference type="EMBL" id="LT635759">
    <property type="protein sequence ID" value="SGZ53819.1"/>
    <property type="molecule type" value="Genomic_DNA"/>
</dbReference>
<reference evidence="6 9" key="1">
    <citation type="submission" date="2016-10" db="EMBL/GenBank/DDBJ databases">
        <authorList>
            <person name="de Groot N.N."/>
        </authorList>
    </citation>
    <scope>NUCLEOTIDE SEQUENCE [LARGE SCALE GENOMIC DNA]</scope>
    <source>
        <strain evidence="7 9">CBS 141442</strain>
        <strain evidence="6">PYCC 4715</strain>
    </source>
</reference>
<dbReference type="GO" id="GO:0045121">
    <property type="term" value="C:membrane raft"/>
    <property type="evidence" value="ECO:0007669"/>
    <property type="project" value="InterPro"/>
</dbReference>
<evidence type="ECO:0000256" key="5">
    <source>
        <dbReference type="ARBA" id="ARBA00023288"/>
    </source>
</evidence>
<dbReference type="GO" id="GO:0043410">
    <property type="term" value="P:positive regulation of MAPK cascade"/>
    <property type="evidence" value="ECO:0007669"/>
    <property type="project" value="InterPro"/>
</dbReference>
<keyword evidence="3" id="KW-0472">Membrane</keyword>
<dbReference type="AlphaFoldDB" id="A0A1L0DMF8"/>
<evidence type="ECO:0000256" key="2">
    <source>
        <dbReference type="ARBA" id="ARBA00022707"/>
    </source>
</evidence>
<evidence type="ECO:0000313" key="9">
    <source>
        <dbReference type="Proteomes" id="UP000182334"/>
    </source>
</evidence>
<organism evidence="6 8">
    <name type="scientific">Sungouiella intermedia</name>
    <dbReference type="NCBI Taxonomy" id="45354"/>
    <lineage>
        <taxon>Eukaryota</taxon>
        <taxon>Fungi</taxon>
        <taxon>Dikarya</taxon>
        <taxon>Ascomycota</taxon>
        <taxon>Saccharomycotina</taxon>
        <taxon>Pichiomycetes</taxon>
        <taxon>Metschnikowiaceae</taxon>
        <taxon>Sungouiella</taxon>
    </lineage>
</organism>
<reference evidence="8" key="2">
    <citation type="submission" date="2016-10" db="EMBL/GenBank/DDBJ databases">
        <authorList>
            <person name="Geijer C."/>
            <person name="Jareborg N."/>
            <person name="Dainat J."/>
        </authorList>
    </citation>
    <scope>NUCLEOTIDE SEQUENCE [LARGE SCALE GENOMIC DNA]</scope>
    <source>
        <strain evidence="8">PYCC 4715</strain>
    </source>
</reference>
<dbReference type="Proteomes" id="UP000182334">
    <property type="component" value="Chromosome IV"/>
</dbReference>
<proteinExistence type="predicted"/>